<gene>
    <name evidence="2" type="ORF">PHSY_002889</name>
</gene>
<dbReference type="EMBL" id="DF238793">
    <property type="protein sequence ID" value="GAC95314.1"/>
    <property type="molecule type" value="Genomic_DNA"/>
</dbReference>
<feature type="signal peptide" evidence="1">
    <location>
        <begin position="1"/>
        <end position="22"/>
    </location>
</feature>
<dbReference type="OrthoDB" id="2546322at2759"/>
<dbReference type="AlphaFoldDB" id="R9P255"/>
<evidence type="ECO:0000313" key="3">
    <source>
        <dbReference type="Proteomes" id="UP000014071"/>
    </source>
</evidence>
<dbReference type="eggNOG" id="ENOG502RDRM">
    <property type="taxonomic scope" value="Eukaryota"/>
</dbReference>
<accession>R9P255</accession>
<keyword evidence="1" id="KW-0732">Signal</keyword>
<evidence type="ECO:0000256" key="1">
    <source>
        <dbReference type="SAM" id="SignalP"/>
    </source>
</evidence>
<organism evidence="2 3">
    <name type="scientific">Pseudozyma hubeiensis (strain SY62)</name>
    <name type="common">Yeast</name>
    <dbReference type="NCBI Taxonomy" id="1305764"/>
    <lineage>
        <taxon>Eukaryota</taxon>
        <taxon>Fungi</taxon>
        <taxon>Dikarya</taxon>
        <taxon>Basidiomycota</taxon>
        <taxon>Ustilaginomycotina</taxon>
        <taxon>Ustilaginomycetes</taxon>
        <taxon>Ustilaginales</taxon>
        <taxon>Ustilaginaceae</taxon>
        <taxon>Pseudozyma</taxon>
    </lineage>
</organism>
<proteinExistence type="predicted"/>
<name>R9P255_PSEHS</name>
<evidence type="ECO:0008006" key="4">
    <source>
        <dbReference type="Google" id="ProtNLM"/>
    </source>
</evidence>
<feature type="chain" id="PRO_5004487380" description="Ricin B lectin domain-containing protein" evidence="1">
    <location>
        <begin position="23"/>
        <end position="245"/>
    </location>
</feature>
<dbReference type="RefSeq" id="XP_012188901.1">
    <property type="nucleotide sequence ID" value="XM_012333511.1"/>
</dbReference>
<protein>
    <recommendedName>
        <fullName evidence="4">Ricin B lectin domain-containing protein</fullName>
    </recommendedName>
</protein>
<dbReference type="HOGENOM" id="CLU_1134002_0_0_1"/>
<evidence type="ECO:0000313" key="2">
    <source>
        <dbReference type="EMBL" id="GAC95314.1"/>
    </source>
</evidence>
<dbReference type="Proteomes" id="UP000014071">
    <property type="component" value="Unassembled WGS sequence"/>
</dbReference>
<dbReference type="GeneID" id="24108180"/>
<sequence>MKSIFAISTLLCAASFATSVMAVPTLPTPDEPFFVSRMVRRAVPHDDSAATPSHVADTCGRYALQKPQRLQVRSYNDSTTTYLYLGQGINDKTQSVLAAVNPAGHSNGPAGFDFQTCDYQGFTQGYSRNEGGSMGAPIEYWGRVVTNLTLTGKPKKTCLSASTDDHTKGHFIFTKCNDADAKQWFRLQEGIGGAALSYYPVRNHTGYKYEGQTPEYFKVDLHPNYNHINEVKYTKSNSQQYVLFD</sequence>
<keyword evidence="3" id="KW-1185">Reference proteome</keyword>
<reference evidence="3" key="1">
    <citation type="journal article" date="2013" name="Genome Announc.">
        <title>Draft genome sequence of the basidiomycetous yeast-like fungus Pseudozyma hubeiensis SY62, which produces an abundant amount of the biosurfactant mannosylerythritol lipids.</title>
        <authorList>
            <person name="Konishi M."/>
            <person name="Hatada Y."/>
            <person name="Horiuchi J."/>
        </authorList>
    </citation>
    <scope>NUCLEOTIDE SEQUENCE [LARGE SCALE GENOMIC DNA]</scope>
    <source>
        <strain evidence="3">SY62</strain>
    </source>
</reference>